<dbReference type="GO" id="GO:0016287">
    <property type="term" value="F:glycerone-phosphate O-acyltransferase activity"/>
    <property type="evidence" value="ECO:0007669"/>
    <property type="project" value="TreeGrafter"/>
</dbReference>
<feature type="signal peptide" evidence="1">
    <location>
        <begin position="1"/>
        <end position="22"/>
    </location>
</feature>
<keyword evidence="3" id="KW-1185">Reference proteome</keyword>
<dbReference type="EMBL" id="CAJVPZ010036901">
    <property type="protein sequence ID" value="CAG8752347.1"/>
    <property type="molecule type" value="Genomic_DNA"/>
</dbReference>
<dbReference type="GO" id="GO:0004366">
    <property type="term" value="F:glycerol-3-phosphate O-acyltransferase activity"/>
    <property type="evidence" value="ECO:0007669"/>
    <property type="project" value="TreeGrafter"/>
</dbReference>
<keyword evidence="1" id="KW-0732">Signal</keyword>
<feature type="chain" id="PRO_5040229713" evidence="1">
    <location>
        <begin position="23"/>
        <end position="152"/>
    </location>
</feature>
<name>A0A9N9IW24_9GLOM</name>
<dbReference type="AlphaFoldDB" id="A0A9N9IW24"/>
<dbReference type="InterPro" id="IPR052744">
    <property type="entry name" value="GPAT/DAPAT"/>
</dbReference>
<proteinExistence type="predicted"/>
<dbReference type="PANTHER" id="PTHR31605">
    <property type="entry name" value="GLYCEROL-3-PHOSPHATE O-ACYLTRANSFERASE 1"/>
    <property type="match status" value="1"/>
</dbReference>
<evidence type="ECO:0000256" key="1">
    <source>
        <dbReference type="SAM" id="SignalP"/>
    </source>
</evidence>
<reference evidence="2" key="1">
    <citation type="submission" date="2021-06" db="EMBL/GenBank/DDBJ databases">
        <authorList>
            <person name="Kallberg Y."/>
            <person name="Tangrot J."/>
            <person name="Rosling A."/>
        </authorList>
    </citation>
    <scope>NUCLEOTIDE SEQUENCE</scope>
    <source>
        <strain evidence="2">IN212</strain>
    </source>
</reference>
<comment type="caution">
    <text evidence="2">The sequence shown here is derived from an EMBL/GenBank/DDBJ whole genome shotgun (WGS) entry which is preliminary data.</text>
</comment>
<dbReference type="PANTHER" id="PTHR31605:SF0">
    <property type="entry name" value="GLYCEROL-3-PHOSPHATE O-ACYLTRANSFERASE 1"/>
    <property type="match status" value="1"/>
</dbReference>
<sequence>YRFVRFLFKVLANAFYAIEVEGLEYIPPDGCSTILCPNHANSLTDPICLLAAIPKDKRDMALTRNKDRPNFSINLLTVSLIYIRREKFRSNVLVKFNPPIVLTPQHQSLLKTVTSDGKKRSSEQAINELTSVMEETVRSNTLDSPDWQTLRI</sequence>
<feature type="non-terminal residue" evidence="2">
    <location>
        <position position="152"/>
    </location>
</feature>
<accession>A0A9N9IW24</accession>
<dbReference type="GO" id="GO:0008654">
    <property type="term" value="P:phospholipid biosynthetic process"/>
    <property type="evidence" value="ECO:0007669"/>
    <property type="project" value="TreeGrafter"/>
</dbReference>
<evidence type="ECO:0000313" key="3">
    <source>
        <dbReference type="Proteomes" id="UP000789396"/>
    </source>
</evidence>
<organism evidence="2 3">
    <name type="scientific">Racocetra fulgida</name>
    <dbReference type="NCBI Taxonomy" id="60492"/>
    <lineage>
        <taxon>Eukaryota</taxon>
        <taxon>Fungi</taxon>
        <taxon>Fungi incertae sedis</taxon>
        <taxon>Mucoromycota</taxon>
        <taxon>Glomeromycotina</taxon>
        <taxon>Glomeromycetes</taxon>
        <taxon>Diversisporales</taxon>
        <taxon>Gigasporaceae</taxon>
        <taxon>Racocetra</taxon>
    </lineage>
</organism>
<dbReference type="Proteomes" id="UP000789396">
    <property type="component" value="Unassembled WGS sequence"/>
</dbReference>
<dbReference type="OrthoDB" id="1044435at2759"/>
<feature type="non-terminal residue" evidence="2">
    <location>
        <position position="1"/>
    </location>
</feature>
<dbReference type="SUPFAM" id="SSF69593">
    <property type="entry name" value="Glycerol-3-phosphate (1)-acyltransferase"/>
    <property type="match status" value="1"/>
</dbReference>
<gene>
    <name evidence="2" type="ORF">RFULGI_LOCUS13698</name>
</gene>
<evidence type="ECO:0000313" key="2">
    <source>
        <dbReference type="EMBL" id="CAG8752347.1"/>
    </source>
</evidence>
<protein>
    <submittedName>
        <fullName evidence="2">2530_t:CDS:1</fullName>
    </submittedName>
</protein>